<dbReference type="GO" id="GO:0016231">
    <property type="term" value="F:beta-N-acetylglucosaminidase activity"/>
    <property type="evidence" value="ECO:0007669"/>
    <property type="project" value="TreeGrafter"/>
</dbReference>
<evidence type="ECO:0000256" key="4">
    <source>
        <dbReference type="ARBA" id="ARBA00050933"/>
    </source>
</evidence>
<dbReference type="InterPro" id="IPR016181">
    <property type="entry name" value="Acyl_CoA_acyltransferase"/>
</dbReference>
<evidence type="ECO:0000256" key="6">
    <source>
        <dbReference type="ARBA" id="ARBA00066938"/>
    </source>
</evidence>
<keyword evidence="9" id="KW-0812">Transmembrane</keyword>
<proteinExistence type="predicted"/>
<dbReference type="Proteomes" id="UP001208570">
    <property type="component" value="Unassembled WGS sequence"/>
</dbReference>
<evidence type="ECO:0000256" key="3">
    <source>
        <dbReference type="ARBA" id="ARBA00030512"/>
    </source>
</evidence>
<sequence>MIIKGTQEAEVNAEDRTKFMCGVVEGFYGRPWTSEQRRRLFQRMNKMGMDTYLYAPKDDCKHRMYWRDLYTVEEAEHLTSLITAASEENITFVYALSPGLDMTYSSGKEITCLKRKLEQVSSFGCRAFALLFDDIEVDMSESDKEIFQSFAQAHVSVTNEVYQHLSQPEKFLFCPTEYCATRAVPSVTQSEYLATIGSRLLNGIDVMWTGPKVVSKRITIKSIEEISRVLQRPPVIWDNIHANDYDQRRLFLGPYDGRSSELIPYIRGVLTNPNCEFEANFIAMHTLAQWSKSNLGGMKKDFILSESPVSDDIKLETEGEYRVDEDVPFNCSSYQPKVALSDAIKDWLEVFYHECGPTTQKLVPMLPVSVLMDIKKPVAYNGPNINNLNAPLQNDLNNVADSYMQSTTRNPVNSLLDSSSSESDDDPGIIPEPMDCAVSTSGASTCSTTDSSVSAGSKCRPDDSASVSSECHCPSTPKTADVIETMQVDSETNVFERCAEITNSSTLPSHIPFCSHLKACSEGHLSESEIQDIIEMFYMPFEHGTGGISLLNEFHWLKIWARDMCESKNMEHLSPLHDEWHRRADTFCQRLEDLYRVFCKFCHIPNKALLYDMFPYIWDMAVVINQLHTFVAWLGMLTLGKVPPYGSAILHGSPYSWSNVIFREHFSRGDQEPWVFRGGLQAEFQVCILAVKCWDLIENRCSMIVSAYCLFILLVMAMTGTVPFVMTRCASVLAIYHLHLNVIITDPRPKTAVRMLPLEGAVDLLLMACPASPELKLSKVRPYTSEDRDAIYEICRKTCDDGIDGTEIFPGQPDLISDKLVGAFLALSPEYCFVIEDDTGVYGYVLAAVNVPDFAIKVDMAWLPAMREKYPKPDKNDNLTPAEEIVASFYNPTSTLPSGLCVSHPAVIRMDLLPSHIRDTTIAKRAMASVIATLKVSGAHGIHTEIHIGDQNTVDFYTRLGFIEIQLPDNPEDLMFMGRMI</sequence>
<accession>A0AAD9J0P6</accession>
<evidence type="ECO:0000259" key="10">
    <source>
        <dbReference type="PROSITE" id="PS52009"/>
    </source>
</evidence>
<dbReference type="Gene3D" id="3.20.20.80">
    <property type="entry name" value="Glycosidases"/>
    <property type="match status" value="1"/>
</dbReference>
<comment type="catalytic activity">
    <reaction evidence="5">
        <text>3-O-(N-acetyl-beta-D-glucosaminyl)-L-threonyl-[protein] + H2O = L-threonyl-[protein] + N-acetyl-D-glucosamine</text>
        <dbReference type="Rhea" id="RHEA:48892"/>
        <dbReference type="Rhea" id="RHEA-COMP:11060"/>
        <dbReference type="Rhea" id="RHEA-COMP:12252"/>
        <dbReference type="ChEBI" id="CHEBI:15377"/>
        <dbReference type="ChEBI" id="CHEBI:30013"/>
        <dbReference type="ChEBI" id="CHEBI:90840"/>
        <dbReference type="ChEBI" id="CHEBI:506227"/>
        <dbReference type="EC" id="3.2.1.169"/>
    </reaction>
</comment>
<feature type="transmembrane region" description="Helical" evidence="9">
    <location>
        <begin position="705"/>
        <end position="726"/>
    </location>
</feature>
<dbReference type="InterPro" id="IPR011496">
    <property type="entry name" value="O-GlcNAcase_cat"/>
</dbReference>
<evidence type="ECO:0000313" key="11">
    <source>
        <dbReference type="EMBL" id="KAK2144081.1"/>
    </source>
</evidence>
<evidence type="ECO:0000256" key="2">
    <source>
        <dbReference type="ARBA" id="ARBA00023295"/>
    </source>
</evidence>
<keyword evidence="9" id="KW-1133">Transmembrane helix</keyword>
<evidence type="ECO:0000256" key="1">
    <source>
        <dbReference type="ARBA" id="ARBA00022801"/>
    </source>
</evidence>
<comment type="catalytic activity">
    <reaction evidence="4">
        <text>3-O-(N-acetyl-beta-D-glucosaminyl)-L-seryl-[protein] + H2O = N-acetyl-D-glucosamine + L-seryl-[protein]</text>
        <dbReference type="Rhea" id="RHEA:48876"/>
        <dbReference type="Rhea" id="RHEA-COMP:9863"/>
        <dbReference type="Rhea" id="RHEA-COMP:12251"/>
        <dbReference type="ChEBI" id="CHEBI:15377"/>
        <dbReference type="ChEBI" id="CHEBI:29999"/>
        <dbReference type="ChEBI" id="CHEBI:90838"/>
        <dbReference type="ChEBI" id="CHEBI:506227"/>
        <dbReference type="EC" id="3.2.1.169"/>
    </reaction>
</comment>
<dbReference type="PANTHER" id="PTHR13170">
    <property type="entry name" value="O-GLCNACASE"/>
    <property type="match status" value="1"/>
</dbReference>
<dbReference type="Gene3D" id="1.20.58.240">
    <property type="entry name" value="STAT, domain 1"/>
    <property type="match status" value="1"/>
</dbReference>
<dbReference type="PANTHER" id="PTHR13170:SF16">
    <property type="entry name" value="PROTEIN O-GLCNACASE"/>
    <property type="match status" value="1"/>
</dbReference>
<gene>
    <name evidence="11" type="ORF">LSH36_788g03024</name>
</gene>
<keyword evidence="9" id="KW-0472">Membrane</keyword>
<dbReference type="InterPro" id="IPR017853">
    <property type="entry name" value="GH"/>
</dbReference>
<comment type="caution">
    <text evidence="11">The sequence shown here is derived from an EMBL/GenBank/DDBJ whole genome shotgun (WGS) entry which is preliminary data.</text>
</comment>
<evidence type="ECO:0000313" key="12">
    <source>
        <dbReference type="Proteomes" id="UP001208570"/>
    </source>
</evidence>
<keyword evidence="12" id="KW-1185">Reference proteome</keyword>
<evidence type="ECO:0000256" key="7">
    <source>
        <dbReference type="ARBA" id="ARBA00076634"/>
    </source>
</evidence>
<dbReference type="Gene3D" id="3.40.630.30">
    <property type="match status" value="1"/>
</dbReference>
<protein>
    <recommendedName>
        <fullName evidence="6">protein O-GlcNAcase</fullName>
        <ecNumber evidence="6">3.2.1.169</ecNumber>
    </recommendedName>
    <alternativeName>
        <fullName evidence="3">Beta-N-acetylhexosaminidase</fullName>
    </alternativeName>
    <alternativeName>
        <fullName evidence="7">Beta-hexosaminidase</fullName>
    </alternativeName>
</protein>
<dbReference type="SUPFAM" id="SSF55729">
    <property type="entry name" value="Acyl-CoA N-acyltransferases (Nat)"/>
    <property type="match status" value="1"/>
</dbReference>
<feature type="domain" description="GH84" evidence="10">
    <location>
        <begin position="19"/>
        <end position="295"/>
    </location>
</feature>
<dbReference type="InterPro" id="IPR051822">
    <property type="entry name" value="Glycosyl_Hydrolase_84"/>
</dbReference>
<evidence type="ECO:0000256" key="9">
    <source>
        <dbReference type="SAM" id="Phobius"/>
    </source>
</evidence>
<dbReference type="EC" id="3.2.1.169" evidence="6"/>
<keyword evidence="1" id="KW-0378">Hydrolase</keyword>
<organism evidence="11 12">
    <name type="scientific">Paralvinella palmiformis</name>
    <dbReference type="NCBI Taxonomy" id="53620"/>
    <lineage>
        <taxon>Eukaryota</taxon>
        <taxon>Metazoa</taxon>
        <taxon>Spiralia</taxon>
        <taxon>Lophotrochozoa</taxon>
        <taxon>Annelida</taxon>
        <taxon>Polychaeta</taxon>
        <taxon>Sedentaria</taxon>
        <taxon>Canalipalpata</taxon>
        <taxon>Terebellida</taxon>
        <taxon>Terebelliformia</taxon>
        <taxon>Alvinellidae</taxon>
        <taxon>Paralvinella</taxon>
    </lineage>
</organism>
<dbReference type="Pfam" id="PF07555">
    <property type="entry name" value="NAGidase"/>
    <property type="match status" value="1"/>
</dbReference>
<dbReference type="GO" id="GO:0102571">
    <property type="term" value="F:[protein]-3-O-(N-acetyl-D-glucosaminyl)-L-serine/L-threonine O-N-acetyl-alpha-D-glucosaminase activity"/>
    <property type="evidence" value="ECO:0007669"/>
    <property type="project" value="UniProtKB-EC"/>
</dbReference>
<evidence type="ECO:0000256" key="5">
    <source>
        <dbReference type="ARBA" id="ARBA00052136"/>
    </source>
</evidence>
<name>A0AAD9J0P6_9ANNE</name>
<dbReference type="GO" id="GO:0009100">
    <property type="term" value="P:glycoprotein metabolic process"/>
    <property type="evidence" value="ECO:0007669"/>
    <property type="project" value="TreeGrafter"/>
</dbReference>
<keyword evidence="2" id="KW-0326">Glycosidase</keyword>
<reference evidence="11" key="1">
    <citation type="journal article" date="2023" name="Mol. Biol. Evol.">
        <title>Third-Generation Sequencing Reveals the Adaptive Role of the Epigenome in Three Deep-Sea Polychaetes.</title>
        <authorList>
            <person name="Perez M."/>
            <person name="Aroh O."/>
            <person name="Sun Y."/>
            <person name="Lan Y."/>
            <person name="Juniper S.K."/>
            <person name="Young C.R."/>
            <person name="Angers B."/>
            <person name="Qian P.Y."/>
        </authorList>
    </citation>
    <scope>NUCLEOTIDE SEQUENCE</scope>
    <source>
        <strain evidence="11">P08H-3</strain>
    </source>
</reference>
<feature type="region of interest" description="Disordered" evidence="8">
    <location>
        <begin position="409"/>
        <end position="432"/>
    </location>
</feature>
<dbReference type="EMBL" id="JAODUP010000788">
    <property type="protein sequence ID" value="KAK2144081.1"/>
    <property type="molecule type" value="Genomic_DNA"/>
</dbReference>
<dbReference type="AlphaFoldDB" id="A0AAD9J0P6"/>
<evidence type="ECO:0000256" key="8">
    <source>
        <dbReference type="SAM" id="MobiDB-lite"/>
    </source>
</evidence>
<dbReference type="PROSITE" id="PS52009">
    <property type="entry name" value="GH84"/>
    <property type="match status" value="1"/>
</dbReference>
<dbReference type="FunFam" id="3.20.20.80:FF:000009">
    <property type="entry name" value="O-GlcNAcase BT_4395"/>
    <property type="match status" value="1"/>
</dbReference>
<dbReference type="SUPFAM" id="SSF51445">
    <property type="entry name" value="(Trans)glycosidases"/>
    <property type="match status" value="1"/>
</dbReference>